<keyword evidence="2" id="KW-1185">Reference proteome</keyword>
<reference evidence="1 2" key="1">
    <citation type="submission" date="2013-11" db="EMBL/GenBank/DDBJ databases">
        <title>Complete genome sequence of Rhizobium gallicum bv. gallicum R602.</title>
        <authorList>
            <person name="Bustos P."/>
            <person name="Santamaria R.I."/>
            <person name="Lozano L."/>
            <person name="Acosta J.L."/>
            <person name="Ormeno-Orrillo E."/>
            <person name="Rogel M.A."/>
            <person name="Romero D."/>
            <person name="Cevallos M.A."/>
            <person name="Martinez-Romero E."/>
            <person name="Gonzalez V."/>
        </authorList>
    </citation>
    <scope>NUCLEOTIDE SEQUENCE [LARGE SCALE GENOMIC DNA]</scope>
    <source>
        <strain evidence="1 2">R602</strain>
    </source>
</reference>
<organism evidence="1 2">
    <name type="scientific">Rhizobium gallicum bv. gallicum R602sp</name>
    <dbReference type="NCBI Taxonomy" id="1041138"/>
    <lineage>
        <taxon>Bacteria</taxon>
        <taxon>Pseudomonadati</taxon>
        <taxon>Pseudomonadota</taxon>
        <taxon>Alphaproteobacteria</taxon>
        <taxon>Hyphomicrobiales</taxon>
        <taxon>Rhizobiaceae</taxon>
        <taxon>Rhizobium/Agrobacterium group</taxon>
        <taxon>Rhizobium</taxon>
    </lineage>
</organism>
<dbReference type="Pfam" id="PF19495">
    <property type="entry name" value="DUF6030"/>
    <property type="match status" value="1"/>
</dbReference>
<dbReference type="HOGENOM" id="CLU_068671_0_0_5"/>
<sequence>MKALATQPSGLHMKTPPPRRKRRAALWLMLTLSISLVAGTVLLSNDMRHLRSLAALSAYHLNPQVQQPEPPPLDPVEVAKPAPQLPVKIPPRLIEIPKSEFAGNFLRTWRKSGPDMCETLRKAGIEMTKWRASAMGSSAYECSFQEVYKDDGERPLSSVFLIIRGDRNGTISNIRAKIVGPATDSAGRLDPSFMRVFEAVLAQSHWLDFHDALSAIEELKDVREEAFGASVVFSREFSSQNSFNFIMTIKAAPGPQMRTRAYFSTGRWMPAPDNEVSEALPPIFR</sequence>
<evidence type="ECO:0000313" key="1">
    <source>
        <dbReference type="EMBL" id="AJD42293.1"/>
    </source>
</evidence>
<protein>
    <recommendedName>
        <fullName evidence="3">Exopolysaccharide production protein</fullName>
    </recommendedName>
</protein>
<dbReference type="EMBL" id="CP006877">
    <property type="protein sequence ID" value="AJD42293.1"/>
    <property type="molecule type" value="Genomic_DNA"/>
</dbReference>
<dbReference type="InterPro" id="IPR046071">
    <property type="entry name" value="DUF6030"/>
</dbReference>
<gene>
    <name evidence="1" type="ORF">RGR602_CH02976</name>
</gene>
<evidence type="ECO:0000313" key="2">
    <source>
        <dbReference type="Proteomes" id="UP000031368"/>
    </source>
</evidence>
<dbReference type="Proteomes" id="UP000031368">
    <property type="component" value="Chromosome"/>
</dbReference>
<evidence type="ECO:0008006" key="3">
    <source>
        <dbReference type="Google" id="ProtNLM"/>
    </source>
</evidence>
<dbReference type="AlphaFoldDB" id="A0A0B4X6V0"/>
<name>A0A0B4X6V0_9HYPH</name>
<dbReference type="KEGG" id="rga:RGR602_CH02976"/>
<proteinExistence type="predicted"/>
<accession>A0A0B4X6V0</accession>